<accession>A0A5D9C2W4</accession>
<evidence type="ECO:0000313" key="1">
    <source>
        <dbReference type="EMBL" id="TZG25612.1"/>
    </source>
</evidence>
<keyword evidence="2" id="KW-1185">Reference proteome</keyword>
<sequence length="75" mass="8405">MSDKDPFPLWSEPATKGDVIRAVVYTRACMIDTLIALRALRRNDISRVDEVLKDLSNSADELEVLVRDIAGTEND</sequence>
<dbReference type="Proteomes" id="UP000322077">
    <property type="component" value="Unassembled WGS sequence"/>
</dbReference>
<proteinExistence type="predicted"/>
<organism evidence="1 2">
    <name type="scientific">Sphingomonas montanisoli</name>
    <dbReference type="NCBI Taxonomy" id="2606412"/>
    <lineage>
        <taxon>Bacteria</taxon>
        <taxon>Pseudomonadati</taxon>
        <taxon>Pseudomonadota</taxon>
        <taxon>Alphaproteobacteria</taxon>
        <taxon>Sphingomonadales</taxon>
        <taxon>Sphingomonadaceae</taxon>
        <taxon>Sphingomonas</taxon>
    </lineage>
</organism>
<dbReference type="EMBL" id="VTOU01000003">
    <property type="protein sequence ID" value="TZG25612.1"/>
    <property type="molecule type" value="Genomic_DNA"/>
</dbReference>
<protein>
    <submittedName>
        <fullName evidence="1">Uncharacterized protein</fullName>
    </submittedName>
</protein>
<name>A0A5D9C2W4_9SPHN</name>
<reference evidence="1 2" key="1">
    <citation type="submission" date="2019-08" db="EMBL/GenBank/DDBJ databases">
        <authorList>
            <person name="Wang G."/>
            <person name="Xu Z."/>
        </authorList>
    </citation>
    <scope>NUCLEOTIDE SEQUENCE [LARGE SCALE GENOMIC DNA]</scope>
    <source>
        <strain evidence="1 2">ZX</strain>
    </source>
</reference>
<dbReference type="AlphaFoldDB" id="A0A5D9C2W4"/>
<gene>
    <name evidence="1" type="ORF">FYJ91_11340</name>
</gene>
<comment type="caution">
    <text evidence="1">The sequence shown here is derived from an EMBL/GenBank/DDBJ whole genome shotgun (WGS) entry which is preliminary data.</text>
</comment>
<dbReference type="RefSeq" id="WP_149522420.1">
    <property type="nucleotide sequence ID" value="NZ_VTOU01000003.1"/>
</dbReference>
<evidence type="ECO:0000313" key="2">
    <source>
        <dbReference type="Proteomes" id="UP000322077"/>
    </source>
</evidence>